<evidence type="ECO:0000313" key="2">
    <source>
        <dbReference type="Proteomes" id="UP000252224"/>
    </source>
</evidence>
<evidence type="ECO:0000313" key="1">
    <source>
        <dbReference type="EMBL" id="AXC36487.1"/>
    </source>
</evidence>
<organism evidence="1 2">
    <name type="scientific">Pseudomonas phage phCDa</name>
    <dbReference type="NCBI Taxonomy" id="2268587"/>
    <lineage>
        <taxon>Viruses</taxon>
        <taxon>Duplodnaviria</taxon>
        <taxon>Heunggongvirae</taxon>
        <taxon>Uroviricota</taxon>
        <taxon>Caudoviricetes</taxon>
        <taxon>Schitoviridae</taxon>
        <taxon>Shizishanvirus</taxon>
        <taxon>Shizishanvirus phCDa</taxon>
    </lineage>
</organism>
<dbReference type="Proteomes" id="UP000252224">
    <property type="component" value="Segment"/>
</dbReference>
<keyword evidence="2" id="KW-1185">Reference proteome</keyword>
<reference evidence="1 2" key="1">
    <citation type="submission" date="2018-05" db="EMBL/GenBank/DDBJ databases">
        <title>Genomic characterization of a novel Pseudomonas phage phCDa.</title>
        <authorList>
            <person name="Chen C."/>
            <person name="Lu D."/>
            <person name="Wang J."/>
            <person name="Fu R."/>
        </authorList>
    </citation>
    <scope>NUCLEOTIDE SEQUENCE [LARGE SCALE GENOMIC DNA]</scope>
</reference>
<name>A0A2Z5H9V1_9CAUD</name>
<proteinExistence type="predicted"/>
<dbReference type="EMBL" id="MH382836">
    <property type="protein sequence ID" value="AXC36487.1"/>
    <property type="molecule type" value="Genomic_DNA"/>
</dbReference>
<gene>
    <name evidence="1" type="ORF">phCDa_43</name>
</gene>
<protein>
    <submittedName>
        <fullName evidence="1">Uncharacterized protein</fullName>
    </submittedName>
</protein>
<accession>A0A2Z5H9V1</accession>
<sequence length="71" mass="8399">MSTKRVGWCRLTEELVLDVQILNIPYLRDDMDVYVCDENRWLCWAPEHQAYNVIDPTLVPDVIKMAMVMLE</sequence>